<name>A0ABW1XH99_9ALTE</name>
<reference evidence="2" key="1">
    <citation type="journal article" date="2019" name="Int. J. Syst. Evol. Microbiol.">
        <title>The Global Catalogue of Microorganisms (GCM) 10K type strain sequencing project: providing services to taxonomists for standard genome sequencing and annotation.</title>
        <authorList>
            <consortium name="The Broad Institute Genomics Platform"/>
            <consortium name="The Broad Institute Genome Sequencing Center for Infectious Disease"/>
            <person name="Wu L."/>
            <person name="Ma J."/>
        </authorList>
    </citation>
    <scope>NUCLEOTIDE SEQUENCE [LARGE SCALE GENOMIC DNA]</scope>
    <source>
        <strain evidence="2">CGMCC 1.16031</strain>
    </source>
</reference>
<sequence length="41" mass="4698">MDFRNVEIPALLQEGQSMFYLKITTITDDNSLPIKHQCSAE</sequence>
<dbReference type="EMBL" id="JBHSUS010000001">
    <property type="protein sequence ID" value="MFC6438866.1"/>
    <property type="molecule type" value="Genomic_DNA"/>
</dbReference>
<evidence type="ECO:0000313" key="2">
    <source>
        <dbReference type="Proteomes" id="UP001596364"/>
    </source>
</evidence>
<accession>A0ABW1XH99</accession>
<keyword evidence="2" id="KW-1185">Reference proteome</keyword>
<gene>
    <name evidence="1" type="ORF">ACFP85_01695</name>
</gene>
<dbReference type="RefSeq" id="WP_256372531.1">
    <property type="nucleotide sequence ID" value="NZ_JBHSUS010000001.1"/>
</dbReference>
<dbReference type="Proteomes" id="UP001596364">
    <property type="component" value="Unassembled WGS sequence"/>
</dbReference>
<protein>
    <submittedName>
        <fullName evidence="1">Uncharacterized protein</fullName>
    </submittedName>
</protein>
<organism evidence="1 2">
    <name type="scientific">Pseudobowmanella zhangzhouensis</name>
    <dbReference type="NCBI Taxonomy" id="1537679"/>
    <lineage>
        <taxon>Bacteria</taxon>
        <taxon>Pseudomonadati</taxon>
        <taxon>Pseudomonadota</taxon>
        <taxon>Gammaproteobacteria</taxon>
        <taxon>Alteromonadales</taxon>
        <taxon>Alteromonadaceae</taxon>
    </lineage>
</organism>
<evidence type="ECO:0000313" key="1">
    <source>
        <dbReference type="EMBL" id="MFC6438866.1"/>
    </source>
</evidence>
<proteinExistence type="predicted"/>
<comment type="caution">
    <text evidence="1">The sequence shown here is derived from an EMBL/GenBank/DDBJ whole genome shotgun (WGS) entry which is preliminary data.</text>
</comment>